<feature type="domain" description="Restriction endonuclease type IV Mrr" evidence="1">
    <location>
        <begin position="37"/>
        <end position="147"/>
    </location>
</feature>
<reference evidence="2 3" key="1">
    <citation type="submission" date="2023-12" db="EMBL/GenBank/DDBJ databases">
        <title>Novel species of the genus Arcicella isolated from rivers.</title>
        <authorList>
            <person name="Lu H."/>
        </authorList>
    </citation>
    <scope>NUCLEOTIDE SEQUENCE [LARGE SCALE GENOMIC DNA]</scope>
    <source>
        <strain evidence="2 3">KCTC 23307</strain>
    </source>
</reference>
<sequence length="180" mass="20752">MPTTEEYIRKIQLEDRSGLIRLWNQIIAKDTPDWEKGKAFEFLILRAFELEGAIVKWPYSVAIYGQVVEQIDGAIHFQDSNISILIECKDYNNNLSIEPIAKLRNQLLRRPANTIGSVFSTTGFTEPALILSQFSAPQTILLWEKDHIEFCLKNGNFKEGFLKKYRHAIEDAFPNFDVTI</sequence>
<evidence type="ECO:0000313" key="3">
    <source>
        <dbReference type="Proteomes" id="UP001302949"/>
    </source>
</evidence>
<dbReference type="EMBL" id="JAYFUM010000016">
    <property type="protein sequence ID" value="MEA5140284.1"/>
    <property type="molecule type" value="Genomic_DNA"/>
</dbReference>
<dbReference type="GO" id="GO:0004519">
    <property type="term" value="F:endonuclease activity"/>
    <property type="evidence" value="ECO:0007669"/>
    <property type="project" value="UniProtKB-KW"/>
</dbReference>
<dbReference type="GO" id="GO:0016787">
    <property type="term" value="F:hydrolase activity"/>
    <property type="evidence" value="ECO:0007669"/>
    <property type="project" value="UniProtKB-KW"/>
</dbReference>
<dbReference type="Pfam" id="PF04471">
    <property type="entry name" value="Mrr_cat"/>
    <property type="match status" value="1"/>
</dbReference>
<evidence type="ECO:0000259" key="1">
    <source>
        <dbReference type="Pfam" id="PF04471"/>
    </source>
</evidence>
<proteinExistence type="predicted"/>
<dbReference type="SUPFAM" id="SSF52980">
    <property type="entry name" value="Restriction endonuclease-like"/>
    <property type="match status" value="1"/>
</dbReference>
<dbReference type="Proteomes" id="UP001302949">
    <property type="component" value="Unassembled WGS sequence"/>
</dbReference>
<dbReference type="InterPro" id="IPR007560">
    <property type="entry name" value="Restrct_endonuc_IV_Mrr"/>
</dbReference>
<dbReference type="InterPro" id="IPR011335">
    <property type="entry name" value="Restrct_endonuc-II-like"/>
</dbReference>
<keyword evidence="3" id="KW-1185">Reference proteome</keyword>
<dbReference type="RefSeq" id="WP_323297438.1">
    <property type="nucleotide sequence ID" value="NZ_JAYFUM010000016.1"/>
</dbReference>
<protein>
    <submittedName>
        <fullName evidence="2">Restriction endonuclease</fullName>
        <ecNumber evidence="2">3.1.21.-</ecNumber>
    </submittedName>
</protein>
<organism evidence="2 3">
    <name type="scientific">Arcicella rigui</name>
    <dbReference type="NCBI Taxonomy" id="797020"/>
    <lineage>
        <taxon>Bacteria</taxon>
        <taxon>Pseudomonadati</taxon>
        <taxon>Bacteroidota</taxon>
        <taxon>Cytophagia</taxon>
        <taxon>Cytophagales</taxon>
        <taxon>Flectobacillaceae</taxon>
        <taxon>Arcicella</taxon>
    </lineage>
</organism>
<name>A0ABU5QBQ2_9BACT</name>
<gene>
    <name evidence="2" type="ORF">VB248_14125</name>
</gene>
<keyword evidence="2" id="KW-0540">Nuclease</keyword>
<comment type="caution">
    <text evidence="2">The sequence shown here is derived from an EMBL/GenBank/DDBJ whole genome shotgun (WGS) entry which is preliminary data.</text>
</comment>
<accession>A0ABU5QBQ2</accession>
<dbReference type="EC" id="3.1.21.-" evidence="2"/>
<evidence type="ECO:0000313" key="2">
    <source>
        <dbReference type="EMBL" id="MEA5140284.1"/>
    </source>
</evidence>
<keyword evidence="2" id="KW-0378">Hydrolase</keyword>
<keyword evidence="2" id="KW-0255">Endonuclease</keyword>